<dbReference type="GO" id="GO:0016491">
    <property type="term" value="F:oxidoreductase activity"/>
    <property type="evidence" value="ECO:0007669"/>
    <property type="project" value="InterPro"/>
</dbReference>
<proteinExistence type="predicted"/>
<accession>W4LPU1</accession>
<comment type="caution">
    <text evidence="2">The sequence shown here is derived from an EMBL/GenBank/DDBJ whole genome shotgun (WGS) entry which is preliminary data.</text>
</comment>
<protein>
    <recommendedName>
        <fullName evidence="1">Nitroreductase domain-containing protein</fullName>
    </recommendedName>
</protein>
<dbReference type="SUPFAM" id="SSF55469">
    <property type="entry name" value="FMN-dependent nitroreductase-like"/>
    <property type="match status" value="1"/>
</dbReference>
<reference evidence="2 3" key="1">
    <citation type="journal article" date="2014" name="Nature">
        <title>An environmental bacterial taxon with a large and distinct metabolic repertoire.</title>
        <authorList>
            <person name="Wilson M.C."/>
            <person name="Mori T."/>
            <person name="Ruckert C."/>
            <person name="Uria A.R."/>
            <person name="Helf M.J."/>
            <person name="Takada K."/>
            <person name="Gernert C."/>
            <person name="Steffens U.A."/>
            <person name="Heycke N."/>
            <person name="Schmitt S."/>
            <person name="Rinke C."/>
            <person name="Helfrich E.J."/>
            <person name="Brachmann A.O."/>
            <person name="Gurgui C."/>
            <person name="Wakimoto T."/>
            <person name="Kracht M."/>
            <person name="Crusemann M."/>
            <person name="Hentschel U."/>
            <person name="Abe I."/>
            <person name="Matsunaga S."/>
            <person name="Kalinowski J."/>
            <person name="Takeyama H."/>
            <person name="Piel J."/>
        </authorList>
    </citation>
    <scope>NUCLEOTIDE SEQUENCE [LARGE SCALE GENOMIC DNA]</scope>
    <source>
        <strain evidence="3">TSY1</strain>
    </source>
</reference>
<dbReference type="PATRIC" id="fig|1429438.4.peg.2668"/>
<organism evidence="2 3">
    <name type="scientific">Entotheonella factor</name>
    <dbReference type="NCBI Taxonomy" id="1429438"/>
    <lineage>
        <taxon>Bacteria</taxon>
        <taxon>Pseudomonadati</taxon>
        <taxon>Nitrospinota/Tectimicrobiota group</taxon>
        <taxon>Candidatus Tectimicrobiota</taxon>
        <taxon>Candidatus Entotheonellia</taxon>
        <taxon>Candidatus Entotheonellales</taxon>
        <taxon>Candidatus Entotheonellaceae</taxon>
        <taxon>Candidatus Entotheonella</taxon>
    </lineage>
</organism>
<gene>
    <name evidence="2" type="ORF">ETSY1_13350</name>
</gene>
<dbReference type="PANTHER" id="PTHR23026">
    <property type="entry name" value="NADPH NITROREDUCTASE"/>
    <property type="match status" value="1"/>
</dbReference>
<evidence type="ECO:0000313" key="2">
    <source>
        <dbReference type="EMBL" id="ETW99859.1"/>
    </source>
</evidence>
<dbReference type="Pfam" id="PF00881">
    <property type="entry name" value="Nitroreductase"/>
    <property type="match status" value="1"/>
</dbReference>
<dbReference type="Proteomes" id="UP000019141">
    <property type="component" value="Unassembled WGS sequence"/>
</dbReference>
<name>W4LPU1_ENTF1</name>
<dbReference type="InterPro" id="IPR000415">
    <property type="entry name" value="Nitroreductase-like"/>
</dbReference>
<dbReference type="InterPro" id="IPR029479">
    <property type="entry name" value="Nitroreductase"/>
</dbReference>
<evidence type="ECO:0000313" key="3">
    <source>
        <dbReference type="Proteomes" id="UP000019141"/>
    </source>
</evidence>
<dbReference type="HOGENOM" id="CLU_070764_7_2_7"/>
<feature type="domain" description="Nitroreductase" evidence="1">
    <location>
        <begin position="15"/>
        <end position="176"/>
    </location>
</feature>
<sequence length="201" mass="21951">MTNQPISLFDAMHSQRAIRHFSAQPVSDEAIDTILDAAIRAPSGGNRQPWRFVVIRDADIKRQLGQWYLSAWQTATAQMETLSQAYRHGAELAQEMATVPVLVLACIDHGEAGIGPGSITRGASIYPAVQNLMLAARALGLGTVLTTLHTQYENDIKALLNIPATVETAALIPVGYPAEGVRFGYARRKPLSDVVFRDRWG</sequence>
<dbReference type="AlphaFoldDB" id="W4LPU1"/>
<dbReference type="Gene3D" id="3.40.109.10">
    <property type="entry name" value="NADH Oxidase"/>
    <property type="match status" value="1"/>
</dbReference>
<dbReference type="PANTHER" id="PTHR23026:SF123">
    <property type="entry name" value="NAD(P)H NITROREDUCTASE RV3131-RELATED"/>
    <property type="match status" value="1"/>
</dbReference>
<dbReference type="EMBL" id="AZHW01000397">
    <property type="protein sequence ID" value="ETW99859.1"/>
    <property type="molecule type" value="Genomic_DNA"/>
</dbReference>
<keyword evidence="3" id="KW-1185">Reference proteome</keyword>
<evidence type="ECO:0000259" key="1">
    <source>
        <dbReference type="Pfam" id="PF00881"/>
    </source>
</evidence>
<dbReference type="InterPro" id="IPR050627">
    <property type="entry name" value="Nitroreductase/BluB"/>
</dbReference>